<evidence type="ECO:0000256" key="5">
    <source>
        <dbReference type="ARBA" id="ARBA00025933"/>
    </source>
</evidence>
<accession>A0A918Q4T8</accession>
<keyword evidence="9" id="KW-0282">Flagellum</keyword>
<comment type="subunit">
    <text evidence="5 6">The basal body constitutes a major portion of the flagellar organelle and consists of four rings (L,P,S, and M) mounted on a central rod. The rod consists of about 26 subunits of FlgG in the distal portion, and FlgB, FlgC and FlgF are thought to build up the proximal portion of the rod with about 6 subunits each.</text>
</comment>
<sequence length="145" mass="15899">MPTIKSQRGENLVQNSAMVAAASALKAQQARMRIIAENIANAQSTAKTPGGDPYRRQVPVFQAAPIDGTTGVRLAQVKPDMSDFSVEYDPSHPAADAKGYVKRPNVNSLIETMDMREAQRAYEANLNVIDTARAMQQRTIDILKR</sequence>
<evidence type="ECO:0000256" key="2">
    <source>
        <dbReference type="ARBA" id="ARBA00009677"/>
    </source>
</evidence>
<name>A0A918Q4T8_9CAUL</name>
<comment type="similarity">
    <text evidence="2">Belongs to the flagella basal body rod proteins family.</text>
</comment>
<dbReference type="PANTHER" id="PTHR30435:SF2">
    <property type="entry name" value="FLAGELLAR BASAL-BODY ROD PROTEIN FLGC"/>
    <property type="match status" value="1"/>
</dbReference>
<evidence type="ECO:0000256" key="3">
    <source>
        <dbReference type="ARBA" id="ARBA00017941"/>
    </source>
</evidence>
<keyword evidence="9" id="KW-0969">Cilium</keyword>
<evidence type="ECO:0000259" key="8">
    <source>
        <dbReference type="Pfam" id="PF06429"/>
    </source>
</evidence>
<evidence type="ECO:0000259" key="7">
    <source>
        <dbReference type="Pfam" id="PF00460"/>
    </source>
</evidence>
<dbReference type="Pfam" id="PF00460">
    <property type="entry name" value="Flg_bb_rod"/>
    <property type="match status" value="1"/>
</dbReference>
<comment type="subcellular location">
    <subcellularLocation>
        <location evidence="1 6">Bacterial flagellum basal body</location>
    </subcellularLocation>
</comment>
<reference evidence="9" key="2">
    <citation type="submission" date="2020-09" db="EMBL/GenBank/DDBJ databases">
        <authorList>
            <person name="Sun Q."/>
            <person name="Kim S."/>
        </authorList>
    </citation>
    <scope>NUCLEOTIDE SEQUENCE</scope>
    <source>
        <strain evidence="9">KCTC 32296</strain>
    </source>
</reference>
<organism evidence="9 10">
    <name type="scientific">Asticcacaulis endophyticus</name>
    <dbReference type="NCBI Taxonomy" id="1395890"/>
    <lineage>
        <taxon>Bacteria</taxon>
        <taxon>Pseudomonadati</taxon>
        <taxon>Pseudomonadota</taxon>
        <taxon>Alphaproteobacteria</taxon>
        <taxon>Caulobacterales</taxon>
        <taxon>Caulobacteraceae</taxon>
        <taxon>Asticcacaulis</taxon>
    </lineage>
</organism>
<dbReference type="GO" id="GO:0071978">
    <property type="term" value="P:bacterial-type flagellum-dependent swarming motility"/>
    <property type="evidence" value="ECO:0007669"/>
    <property type="project" value="TreeGrafter"/>
</dbReference>
<dbReference type="RefSeq" id="WP_229807682.1">
    <property type="nucleotide sequence ID" value="NZ_BMZB01000002.1"/>
</dbReference>
<feature type="domain" description="Flagellar basal-body/hook protein C-terminal" evidence="8">
    <location>
        <begin position="98"/>
        <end position="141"/>
    </location>
</feature>
<evidence type="ECO:0000313" key="10">
    <source>
        <dbReference type="Proteomes" id="UP000662572"/>
    </source>
</evidence>
<feature type="domain" description="Flagellar basal body rod protein N-terminal" evidence="7">
    <location>
        <begin position="20"/>
        <end position="42"/>
    </location>
</feature>
<evidence type="ECO:0000256" key="4">
    <source>
        <dbReference type="ARBA" id="ARBA00023143"/>
    </source>
</evidence>
<dbReference type="PANTHER" id="PTHR30435">
    <property type="entry name" value="FLAGELLAR PROTEIN"/>
    <property type="match status" value="1"/>
</dbReference>
<evidence type="ECO:0000313" key="9">
    <source>
        <dbReference type="EMBL" id="GGZ33700.1"/>
    </source>
</evidence>
<comment type="caution">
    <text evidence="9">The sequence shown here is derived from an EMBL/GenBank/DDBJ whole genome shotgun (WGS) entry which is preliminary data.</text>
</comment>
<keyword evidence="10" id="KW-1185">Reference proteome</keyword>
<evidence type="ECO:0000256" key="1">
    <source>
        <dbReference type="ARBA" id="ARBA00004117"/>
    </source>
</evidence>
<gene>
    <name evidence="9" type="primary">flgC</name>
    <name evidence="9" type="ORF">GCM10011273_20080</name>
</gene>
<dbReference type="InterPro" id="IPR010930">
    <property type="entry name" value="Flg_bb/hook_C_dom"/>
</dbReference>
<evidence type="ECO:0000256" key="6">
    <source>
        <dbReference type="RuleBase" id="RU362062"/>
    </source>
</evidence>
<dbReference type="InterPro" id="IPR001444">
    <property type="entry name" value="Flag_bb_rod_N"/>
</dbReference>
<dbReference type="Proteomes" id="UP000662572">
    <property type="component" value="Unassembled WGS sequence"/>
</dbReference>
<proteinExistence type="inferred from homology"/>
<dbReference type="AlphaFoldDB" id="A0A918Q4T8"/>
<dbReference type="EMBL" id="BMZB01000002">
    <property type="protein sequence ID" value="GGZ33700.1"/>
    <property type="molecule type" value="Genomic_DNA"/>
</dbReference>
<dbReference type="InterPro" id="IPR006299">
    <property type="entry name" value="FlgC"/>
</dbReference>
<protein>
    <recommendedName>
        <fullName evidence="3 6">Flagellar basal-body rod protein FlgC</fullName>
    </recommendedName>
</protein>
<dbReference type="Pfam" id="PF06429">
    <property type="entry name" value="Flg_bbr_C"/>
    <property type="match status" value="1"/>
</dbReference>
<keyword evidence="4 6" id="KW-0975">Bacterial flagellum</keyword>
<reference evidence="9" key="1">
    <citation type="journal article" date="2014" name="Int. J. Syst. Evol. Microbiol.">
        <title>Complete genome sequence of Corynebacterium casei LMG S-19264T (=DSM 44701T), isolated from a smear-ripened cheese.</title>
        <authorList>
            <consortium name="US DOE Joint Genome Institute (JGI-PGF)"/>
            <person name="Walter F."/>
            <person name="Albersmeier A."/>
            <person name="Kalinowski J."/>
            <person name="Ruckert C."/>
        </authorList>
    </citation>
    <scope>NUCLEOTIDE SEQUENCE</scope>
    <source>
        <strain evidence="9">KCTC 32296</strain>
    </source>
</reference>
<dbReference type="NCBIfam" id="TIGR01395">
    <property type="entry name" value="FlgC"/>
    <property type="match status" value="1"/>
</dbReference>
<keyword evidence="9" id="KW-0966">Cell projection</keyword>
<dbReference type="GO" id="GO:0030694">
    <property type="term" value="C:bacterial-type flagellum basal body, rod"/>
    <property type="evidence" value="ECO:0007669"/>
    <property type="project" value="UniProtKB-UniRule"/>
</dbReference>